<dbReference type="PANTHER" id="PTHR10579">
    <property type="entry name" value="CALCIUM-ACTIVATED CHLORIDE CHANNEL REGULATOR"/>
    <property type="match status" value="1"/>
</dbReference>
<dbReference type="AlphaFoldDB" id="L0DBY6"/>
<evidence type="ECO:0000256" key="1">
    <source>
        <dbReference type="SAM" id="MobiDB-lite"/>
    </source>
</evidence>
<dbReference type="HOGENOM" id="CLU_357443_0_0_0"/>
<protein>
    <submittedName>
        <fullName evidence="5">Mg-chelatase subunit ChlD</fullName>
    </submittedName>
</protein>
<dbReference type="RefSeq" id="WP_015245355.1">
    <property type="nucleotide sequence ID" value="NC_019892.1"/>
</dbReference>
<feature type="region of interest" description="Disordered" evidence="1">
    <location>
        <begin position="365"/>
        <end position="395"/>
    </location>
</feature>
<dbReference type="InterPro" id="IPR051266">
    <property type="entry name" value="CLCR"/>
</dbReference>
<dbReference type="CDD" id="cd00198">
    <property type="entry name" value="vWFA"/>
    <property type="match status" value="1"/>
</dbReference>
<dbReference type="PROSITE" id="PS50234">
    <property type="entry name" value="VWFA"/>
    <property type="match status" value="1"/>
</dbReference>
<dbReference type="InterPro" id="IPR017802">
    <property type="entry name" value="VWFA-rel_acidobac-type"/>
</dbReference>
<sequence length="701" mass="76421">MNLRVLVAASLISLGVGQAQARADDPQADAIAQAIERGVAFLKAQQEPRGHWSFSFNHDHTLGITALAGLALMENGIDRADPSITRASSVVHSLAIRSTQTYDLALAILFLARAQVETRGPDDRLIQRLAARLAAGEQGGMWTYTVPLESVEDDERPRRRSSDLSRRVGEVGDNSNTQFALLGIWAASRHGFDPNASLAAIDSHFRRSPDRRGRWGYVSGAAGTDSMTCAGLMGLAISAARPNLAERQTARARGAALAADPIFANALQAVAKDARKIGQNSDIYYIWSLERVCVALGLRNLDGFDWYETGAHELLRRQMDDGGWPEPAWGRTPNTCLALLFLRKANLAFELDRVLKLPAAPRLDKQADEVPVPEKAKDEPPRTGGEENDVVVTGASDSNFPEISVEFEVKRPDGTYLLDATEKDFKVTEEGQPVVIRKFQSPVTTQAHATTVVLVVDRSRSMEEEDRIGALKRSVSSFLKGLPPGSRVAVVAFGSDVKTICPFTGDPQKVQEAVDGLTPEGATRYYDAVAEALEMLNREQGRRAVLALTDGEDTFSQSATLDSVIVAARRLGLPVHTLGLGTEDEIESDALRRLAVETRGQYYPARQADQLRSIYEQLAERLRSSYSLSYQSDRALPDGTLRPVRIYYRASRKAGETAVFIPGMVVPAGGWPQLFLVLVAGLVVLAALPGWLGRKPKHARP</sequence>
<dbReference type="Pfam" id="PF13519">
    <property type="entry name" value="VWA_2"/>
    <property type="match status" value="1"/>
</dbReference>
<dbReference type="SUPFAM" id="SSF53300">
    <property type="entry name" value="vWA-like"/>
    <property type="match status" value="1"/>
</dbReference>
<dbReference type="SMART" id="SM00327">
    <property type="entry name" value="VWA"/>
    <property type="match status" value="1"/>
</dbReference>
<dbReference type="OrthoDB" id="231581at2"/>
<dbReference type="InterPro" id="IPR002035">
    <property type="entry name" value="VWF_A"/>
</dbReference>
<dbReference type="Gene3D" id="3.40.50.410">
    <property type="entry name" value="von Willebrand factor, type A domain"/>
    <property type="match status" value="1"/>
</dbReference>
<dbReference type="eggNOG" id="COG2304">
    <property type="taxonomic scope" value="Bacteria"/>
</dbReference>
<dbReference type="STRING" id="886293.Sinac_1821"/>
<evidence type="ECO:0000256" key="3">
    <source>
        <dbReference type="SAM" id="SignalP"/>
    </source>
</evidence>
<dbReference type="SUPFAM" id="SSF48239">
    <property type="entry name" value="Terpenoid cyclases/Protein prenyltransferases"/>
    <property type="match status" value="1"/>
</dbReference>
<proteinExistence type="predicted"/>
<organism evidence="5 6">
    <name type="scientific">Singulisphaera acidiphila (strain ATCC BAA-1392 / DSM 18658 / VKM B-2454 / MOB10)</name>
    <dbReference type="NCBI Taxonomy" id="886293"/>
    <lineage>
        <taxon>Bacteria</taxon>
        <taxon>Pseudomonadati</taxon>
        <taxon>Planctomycetota</taxon>
        <taxon>Planctomycetia</taxon>
        <taxon>Isosphaerales</taxon>
        <taxon>Isosphaeraceae</taxon>
        <taxon>Singulisphaera</taxon>
    </lineage>
</organism>
<name>L0DBY6_SINAD</name>
<evidence type="ECO:0000313" key="5">
    <source>
        <dbReference type="EMBL" id="AGA26186.1"/>
    </source>
</evidence>
<dbReference type="EMBL" id="CP003364">
    <property type="protein sequence ID" value="AGA26186.1"/>
    <property type="molecule type" value="Genomic_DNA"/>
</dbReference>
<dbReference type="InterPro" id="IPR036465">
    <property type="entry name" value="vWFA_dom_sf"/>
</dbReference>
<accession>L0DBY6</accession>
<reference evidence="5 6" key="1">
    <citation type="submission" date="2012-02" db="EMBL/GenBank/DDBJ databases">
        <title>Complete sequence of chromosome of Singulisphaera acidiphila DSM 18658.</title>
        <authorList>
            <consortium name="US DOE Joint Genome Institute (JGI-PGF)"/>
            <person name="Lucas S."/>
            <person name="Copeland A."/>
            <person name="Lapidus A."/>
            <person name="Glavina del Rio T."/>
            <person name="Dalin E."/>
            <person name="Tice H."/>
            <person name="Bruce D."/>
            <person name="Goodwin L."/>
            <person name="Pitluck S."/>
            <person name="Peters L."/>
            <person name="Ovchinnikova G."/>
            <person name="Chertkov O."/>
            <person name="Kyrpides N."/>
            <person name="Mavromatis K."/>
            <person name="Ivanova N."/>
            <person name="Brettin T."/>
            <person name="Detter J.C."/>
            <person name="Han C."/>
            <person name="Larimer F."/>
            <person name="Land M."/>
            <person name="Hauser L."/>
            <person name="Markowitz V."/>
            <person name="Cheng J.-F."/>
            <person name="Hugenholtz P."/>
            <person name="Woyke T."/>
            <person name="Wu D."/>
            <person name="Tindall B."/>
            <person name="Pomrenke H."/>
            <person name="Brambilla E."/>
            <person name="Klenk H.-P."/>
            <person name="Eisen J.A."/>
        </authorList>
    </citation>
    <scope>NUCLEOTIDE SEQUENCE [LARGE SCALE GENOMIC DNA]</scope>
    <source>
        <strain evidence="6">ATCC BAA-1392 / DSM 18658 / VKM B-2454 / MOB10</strain>
    </source>
</reference>
<feature type="signal peptide" evidence="3">
    <location>
        <begin position="1"/>
        <end position="21"/>
    </location>
</feature>
<evidence type="ECO:0000313" key="6">
    <source>
        <dbReference type="Proteomes" id="UP000010798"/>
    </source>
</evidence>
<dbReference type="Proteomes" id="UP000010798">
    <property type="component" value="Chromosome"/>
</dbReference>
<dbReference type="PANTHER" id="PTHR10579:SF43">
    <property type="entry name" value="ZINC FINGER (C3HC4-TYPE RING FINGER) FAMILY PROTEIN"/>
    <property type="match status" value="1"/>
</dbReference>
<gene>
    <name evidence="5" type="ordered locus">Sinac_1821</name>
</gene>
<dbReference type="NCBIfam" id="TIGR03436">
    <property type="entry name" value="acidobact_VWFA"/>
    <property type="match status" value="1"/>
</dbReference>
<dbReference type="KEGG" id="saci:Sinac_1821"/>
<keyword evidence="2" id="KW-0812">Transmembrane</keyword>
<evidence type="ECO:0000256" key="2">
    <source>
        <dbReference type="SAM" id="Phobius"/>
    </source>
</evidence>
<feature type="chain" id="PRO_5003940706" evidence="3">
    <location>
        <begin position="22"/>
        <end position="701"/>
    </location>
</feature>
<keyword evidence="2" id="KW-1133">Transmembrane helix</keyword>
<evidence type="ECO:0000259" key="4">
    <source>
        <dbReference type="PROSITE" id="PS50234"/>
    </source>
</evidence>
<feature type="compositionally biased region" description="Basic and acidic residues" evidence="1">
    <location>
        <begin position="365"/>
        <end position="385"/>
    </location>
</feature>
<keyword evidence="3" id="KW-0732">Signal</keyword>
<keyword evidence="6" id="KW-1185">Reference proteome</keyword>
<keyword evidence="2" id="KW-0472">Membrane</keyword>
<feature type="domain" description="VWFA" evidence="4">
    <location>
        <begin position="451"/>
        <end position="618"/>
    </location>
</feature>
<dbReference type="InterPro" id="IPR008930">
    <property type="entry name" value="Terpenoid_cyclase/PrenylTrfase"/>
</dbReference>
<feature type="transmembrane region" description="Helical" evidence="2">
    <location>
        <begin position="671"/>
        <end position="692"/>
    </location>
</feature>
<dbReference type="Gene3D" id="1.50.10.20">
    <property type="match status" value="1"/>
</dbReference>